<organism evidence="7 8">
    <name type="scientific">Dunaliella salina</name>
    <name type="common">Green alga</name>
    <name type="synonym">Protococcus salinus</name>
    <dbReference type="NCBI Taxonomy" id="3046"/>
    <lineage>
        <taxon>Eukaryota</taxon>
        <taxon>Viridiplantae</taxon>
        <taxon>Chlorophyta</taxon>
        <taxon>core chlorophytes</taxon>
        <taxon>Chlorophyceae</taxon>
        <taxon>CS clade</taxon>
        <taxon>Chlamydomonadales</taxon>
        <taxon>Dunaliellaceae</taxon>
        <taxon>Dunaliella</taxon>
    </lineage>
</organism>
<feature type="transmembrane region" description="Helical" evidence="6">
    <location>
        <begin position="75"/>
        <end position="93"/>
    </location>
</feature>
<evidence type="ECO:0000256" key="2">
    <source>
        <dbReference type="ARBA" id="ARBA00010441"/>
    </source>
</evidence>
<evidence type="ECO:0000313" key="8">
    <source>
        <dbReference type="Proteomes" id="UP000815325"/>
    </source>
</evidence>
<evidence type="ECO:0000313" key="7">
    <source>
        <dbReference type="EMBL" id="KAF5843458.1"/>
    </source>
</evidence>
<comment type="subcellular location">
    <subcellularLocation>
        <location evidence="1">Membrane</location>
    </subcellularLocation>
</comment>
<keyword evidence="8" id="KW-1185">Reference proteome</keyword>
<protein>
    <submittedName>
        <fullName evidence="7">CDP-Ethanolamine:DAG ethanolamine phosphotransferase</fullName>
    </submittedName>
</protein>
<proteinExistence type="inferred from homology"/>
<keyword evidence="6" id="KW-0812">Transmembrane</keyword>
<dbReference type="PROSITE" id="PS00379">
    <property type="entry name" value="CDP_ALCOHOL_P_TRANSF"/>
    <property type="match status" value="1"/>
</dbReference>
<feature type="transmembrane region" description="Helical" evidence="6">
    <location>
        <begin position="346"/>
        <end position="364"/>
    </location>
</feature>
<comment type="caution">
    <text evidence="7">The sequence shown here is derived from an EMBL/GenBank/DDBJ whole genome shotgun (WGS) entry which is preliminary data.</text>
</comment>
<keyword evidence="4 6" id="KW-0472">Membrane</keyword>
<comment type="similarity">
    <text evidence="2 5">Belongs to the CDP-alcohol phosphatidyltransferase class-I family.</text>
</comment>
<evidence type="ECO:0000256" key="4">
    <source>
        <dbReference type="ARBA" id="ARBA00023136"/>
    </source>
</evidence>
<dbReference type="Proteomes" id="UP000815325">
    <property type="component" value="Unassembled WGS sequence"/>
</dbReference>
<dbReference type="EMBL" id="MU069442">
    <property type="protein sequence ID" value="KAF5843458.1"/>
    <property type="molecule type" value="Genomic_DNA"/>
</dbReference>
<feature type="transmembrane region" description="Helical" evidence="6">
    <location>
        <begin position="292"/>
        <end position="313"/>
    </location>
</feature>
<evidence type="ECO:0000256" key="1">
    <source>
        <dbReference type="ARBA" id="ARBA00004370"/>
    </source>
</evidence>
<feature type="transmembrane region" description="Helical" evidence="6">
    <location>
        <begin position="43"/>
        <end position="63"/>
    </location>
</feature>
<evidence type="ECO:0000256" key="5">
    <source>
        <dbReference type="RuleBase" id="RU003750"/>
    </source>
</evidence>
<keyword evidence="6" id="KW-1133">Transmembrane helix</keyword>
<dbReference type="InterPro" id="IPR043130">
    <property type="entry name" value="CDP-OH_PTrfase_TM_dom"/>
</dbReference>
<dbReference type="Gene3D" id="1.20.120.1760">
    <property type="match status" value="1"/>
</dbReference>
<feature type="transmembrane region" description="Helical" evidence="6">
    <location>
        <begin position="179"/>
        <end position="198"/>
    </location>
</feature>
<dbReference type="InterPro" id="IPR000462">
    <property type="entry name" value="CDP-OH_P_trans"/>
</dbReference>
<gene>
    <name evidence="7" type="ORF">DUNSADRAFT_15753</name>
</gene>
<dbReference type="PANTHER" id="PTHR10414">
    <property type="entry name" value="ETHANOLAMINEPHOSPHOTRANSFERASE"/>
    <property type="match status" value="1"/>
</dbReference>
<feature type="transmembrane region" description="Helical" evidence="6">
    <location>
        <begin position="142"/>
        <end position="159"/>
    </location>
</feature>
<feature type="transmembrane region" description="Helical" evidence="6">
    <location>
        <begin position="371"/>
        <end position="388"/>
    </location>
</feature>
<dbReference type="InterPro" id="IPR048254">
    <property type="entry name" value="CDP_ALCOHOL_P_TRANSF_CS"/>
</dbReference>
<keyword evidence="3 5" id="KW-0808">Transferase</keyword>
<evidence type="ECO:0000256" key="3">
    <source>
        <dbReference type="ARBA" id="ARBA00022679"/>
    </source>
</evidence>
<sequence length="440" mass="47328">MKFLSQQALYGLQSYKYKSGGYTYLDSLHNPFWNYLVECLPTFLAPNLITLLGALGIFLAYAANITFNASFTDEAPSWVYVLTAASIVLYINLDCVDGKQARRTKTSSPLGQLFDHGVDALVLHMMLANISASLGVACGWKMASAACLGIMVPWVLAQWEEYHSGIMMYGTKYYGVLEANYCICIVHIISAIWGLSFWRTLLPLPEPIVSIMREVLLAAAGLAGRLGGRGEELAGTYAQSIPSHVSVADAALLFVSTAGFAHGLHNVVRVLGGSSPQLPKEEEGHKQLGRRAAALQLLPLVGTTILGAFTVALPCSGSSDAGPWQELLRSSLGLDDSVIDAAYCRFSFSTYGLLYALMATQLIIAHMAKEPLVPCYLALGCFGAALLNSHMLHIASPSLVMLVLHTIALAGYLIYTTGVIGQICEHLGINCLTIKPTKDA</sequence>
<dbReference type="PIRSF" id="PIRSF015665">
    <property type="entry name" value="CHOPT"/>
    <property type="match status" value="1"/>
</dbReference>
<feature type="transmembrane region" description="Helical" evidence="6">
    <location>
        <begin position="394"/>
        <end position="415"/>
    </location>
</feature>
<name>A0ABQ7H9D1_DUNSA</name>
<accession>A0ABQ7H9D1</accession>
<reference evidence="7" key="1">
    <citation type="submission" date="2017-08" db="EMBL/GenBank/DDBJ databases">
        <authorList>
            <person name="Polle J.E."/>
            <person name="Barry K."/>
            <person name="Cushman J."/>
            <person name="Schmutz J."/>
            <person name="Tran D."/>
            <person name="Hathwaick L.T."/>
            <person name="Yim W.C."/>
            <person name="Jenkins J."/>
            <person name="Mckie-Krisberg Z.M."/>
            <person name="Prochnik S."/>
            <person name="Lindquist E."/>
            <person name="Dockter R.B."/>
            <person name="Adam C."/>
            <person name="Molina H."/>
            <person name="Bunkerborg J."/>
            <person name="Jin E."/>
            <person name="Buchheim M."/>
            <person name="Magnuson J."/>
        </authorList>
    </citation>
    <scope>NUCLEOTIDE SEQUENCE</scope>
    <source>
        <strain evidence="7">CCAP 19/18</strain>
    </source>
</reference>
<dbReference type="Pfam" id="PF01066">
    <property type="entry name" value="CDP-OH_P_transf"/>
    <property type="match status" value="1"/>
</dbReference>
<dbReference type="PANTHER" id="PTHR10414:SF37">
    <property type="entry name" value="BB IN A BOXCAR, ISOFORM C"/>
    <property type="match status" value="1"/>
</dbReference>
<evidence type="ECO:0000256" key="6">
    <source>
        <dbReference type="SAM" id="Phobius"/>
    </source>
</evidence>
<dbReference type="InterPro" id="IPR014472">
    <property type="entry name" value="CHOPT"/>
</dbReference>